<protein>
    <submittedName>
        <fullName evidence="1">Uncharacterized protein</fullName>
    </submittedName>
</protein>
<proteinExistence type="predicted"/>
<evidence type="ECO:0000313" key="1">
    <source>
        <dbReference type="EMBL" id="KAJ6983597.1"/>
    </source>
</evidence>
<evidence type="ECO:0000313" key="2">
    <source>
        <dbReference type="Proteomes" id="UP001164929"/>
    </source>
</evidence>
<keyword evidence="2" id="KW-1185">Reference proteome</keyword>
<dbReference type="EMBL" id="JAQIZT010000010">
    <property type="protein sequence ID" value="KAJ6983597.1"/>
    <property type="molecule type" value="Genomic_DNA"/>
</dbReference>
<name>A0AAD6MG01_9ROSI</name>
<dbReference type="Proteomes" id="UP001164929">
    <property type="component" value="Chromosome 10"/>
</dbReference>
<reference evidence="1" key="1">
    <citation type="journal article" date="2023" name="Mol. Ecol. Resour.">
        <title>Chromosome-level genome assembly of a triploid poplar Populus alba 'Berolinensis'.</title>
        <authorList>
            <person name="Chen S."/>
            <person name="Yu Y."/>
            <person name="Wang X."/>
            <person name="Wang S."/>
            <person name="Zhang T."/>
            <person name="Zhou Y."/>
            <person name="He R."/>
            <person name="Meng N."/>
            <person name="Wang Y."/>
            <person name="Liu W."/>
            <person name="Liu Z."/>
            <person name="Liu J."/>
            <person name="Guo Q."/>
            <person name="Huang H."/>
            <person name="Sederoff R.R."/>
            <person name="Wang G."/>
            <person name="Qu G."/>
            <person name="Chen S."/>
        </authorList>
    </citation>
    <scope>NUCLEOTIDE SEQUENCE</scope>
    <source>
        <strain evidence="1">SC-2020</strain>
    </source>
</reference>
<comment type="caution">
    <text evidence="1">The sequence shown here is derived from an EMBL/GenBank/DDBJ whole genome shotgun (WGS) entry which is preliminary data.</text>
</comment>
<dbReference type="AlphaFoldDB" id="A0AAD6MG01"/>
<sequence>MEASLDIIGLKLNRPWPRKENLVSFSRASINCHWLAPNPVSLRSLINRSLKRRERSKAKYSKPRERILKE</sequence>
<organism evidence="1 2">
    <name type="scientific">Populus alba x Populus x berolinensis</name>
    <dbReference type="NCBI Taxonomy" id="444605"/>
    <lineage>
        <taxon>Eukaryota</taxon>
        <taxon>Viridiplantae</taxon>
        <taxon>Streptophyta</taxon>
        <taxon>Embryophyta</taxon>
        <taxon>Tracheophyta</taxon>
        <taxon>Spermatophyta</taxon>
        <taxon>Magnoliopsida</taxon>
        <taxon>eudicotyledons</taxon>
        <taxon>Gunneridae</taxon>
        <taxon>Pentapetalae</taxon>
        <taxon>rosids</taxon>
        <taxon>fabids</taxon>
        <taxon>Malpighiales</taxon>
        <taxon>Salicaceae</taxon>
        <taxon>Saliceae</taxon>
        <taxon>Populus</taxon>
    </lineage>
</organism>
<gene>
    <name evidence="1" type="ORF">NC653_026422</name>
</gene>
<accession>A0AAD6MG01</accession>